<keyword evidence="2" id="KW-0812">Transmembrane</keyword>
<feature type="region of interest" description="Disordered" evidence="1">
    <location>
        <begin position="16"/>
        <end position="48"/>
    </location>
</feature>
<evidence type="ECO:0000313" key="3">
    <source>
        <dbReference type="EMBL" id="KIK78150.1"/>
    </source>
</evidence>
<dbReference type="InParanoid" id="A0A0D0DJ41"/>
<gene>
    <name evidence="3" type="ORF">PAXRUDRAFT_774550</name>
</gene>
<feature type="compositionally biased region" description="Basic and acidic residues" evidence="1">
    <location>
        <begin position="38"/>
        <end position="48"/>
    </location>
</feature>
<feature type="transmembrane region" description="Helical" evidence="2">
    <location>
        <begin position="62"/>
        <end position="80"/>
    </location>
</feature>
<reference evidence="4" key="2">
    <citation type="submission" date="2015-01" db="EMBL/GenBank/DDBJ databases">
        <title>Evolutionary Origins and Diversification of the Mycorrhizal Mutualists.</title>
        <authorList>
            <consortium name="DOE Joint Genome Institute"/>
            <consortium name="Mycorrhizal Genomics Consortium"/>
            <person name="Kohler A."/>
            <person name="Kuo A."/>
            <person name="Nagy L.G."/>
            <person name="Floudas D."/>
            <person name="Copeland A."/>
            <person name="Barry K.W."/>
            <person name="Cichocki N."/>
            <person name="Veneault-Fourrey C."/>
            <person name="LaButti K."/>
            <person name="Lindquist E.A."/>
            <person name="Lipzen A."/>
            <person name="Lundell T."/>
            <person name="Morin E."/>
            <person name="Murat C."/>
            <person name="Riley R."/>
            <person name="Ohm R."/>
            <person name="Sun H."/>
            <person name="Tunlid A."/>
            <person name="Henrissat B."/>
            <person name="Grigoriev I.V."/>
            <person name="Hibbett D.S."/>
            <person name="Martin F."/>
        </authorList>
    </citation>
    <scope>NUCLEOTIDE SEQUENCE [LARGE SCALE GENOMIC DNA]</scope>
    <source>
        <strain evidence="4">Ve08.2h10</strain>
    </source>
</reference>
<proteinExistence type="predicted"/>
<reference evidence="3 4" key="1">
    <citation type="submission" date="2014-04" db="EMBL/GenBank/DDBJ databases">
        <authorList>
            <consortium name="DOE Joint Genome Institute"/>
            <person name="Kuo A."/>
            <person name="Kohler A."/>
            <person name="Jargeat P."/>
            <person name="Nagy L.G."/>
            <person name="Floudas D."/>
            <person name="Copeland A."/>
            <person name="Barry K.W."/>
            <person name="Cichocki N."/>
            <person name="Veneault-Fourrey C."/>
            <person name="LaButti K."/>
            <person name="Lindquist E.A."/>
            <person name="Lipzen A."/>
            <person name="Lundell T."/>
            <person name="Morin E."/>
            <person name="Murat C."/>
            <person name="Sun H."/>
            <person name="Tunlid A."/>
            <person name="Henrissat B."/>
            <person name="Grigoriev I.V."/>
            <person name="Hibbett D.S."/>
            <person name="Martin F."/>
            <person name="Nordberg H.P."/>
            <person name="Cantor M.N."/>
            <person name="Hua S.X."/>
        </authorList>
    </citation>
    <scope>NUCLEOTIDE SEQUENCE [LARGE SCALE GENOMIC DNA]</scope>
    <source>
        <strain evidence="3 4">Ve08.2h10</strain>
    </source>
</reference>
<protein>
    <submittedName>
        <fullName evidence="3">Uncharacterized protein</fullName>
    </submittedName>
</protein>
<dbReference type="HOGENOM" id="CLU_2498505_0_0_1"/>
<keyword evidence="2" id="KW-1133">Transmembrane helix</keyword>
<accession>A0A0D0DJ41</accession>
<evidence type="ECO:0000313" key="4">
    <source>
        <dbReference type="Proteomes" id="UP000054538"/>
    </source>
</evidence>
<dbReference type="EMBL" id="KN826693">
    <property type="protein sequence ID" value="KIK78150.1"/>
    <property type="molecule type" value="Genomic_DNA"/>
</dbReference>
<keyword evidence="4" id="KW-1185">Reference proteome</keyword>
<evidence type="ECO:0000256" key="1">
    <source>
        <dbReference type="SAM" id="MobiDB-lite"/>
    </source>
</evidence>
<name>A0A0D0DJ41_9AGAM</name>
<dbReference type="Proteomes" id="UP000054538">
    <property type="component" value="Unassembled WGS sequence"/>
</dbReference>
<organism evidence="3 4">
    <name type="scientific">Paxillus rubicundulus Ve08.2h10</name>
    <dbReference type="NCBI Taxonomy" id="930991"/>
    <lineage>
        <taxon>Eukaryota</taxon>
        <taxon>Fungi</taxon>
        <taxon>Dikarya</taxon>
        <taxon>Basidiomycota</taxon>
        <taxon>Agaricomycotina</taxon>
        <taxon>Agaricomycetes</taxon>
        <taxon>Agaricomycetidae</taxon>
        <taxon>Boletales</taxon>
        <taxon>Paxilineae</taxon>
        <taxon>Paxillaceae</taxon>
        <taxon>Paxillus</taxon>
    </lineage>
</organism>
<feature type="compositionally biased region" description="Pro residues" evidence="1">
    <location>
        <begin position="23"/>
        <end position="32"/>
    </location>
</feature>
<dbReference type="AlphaFoldDB" id="A0A0D0DJ41"/>
<sequence length="86" mass="9724">MEATTSNYKWKASELGEDLPAPGLAPPQPQPFNPLTDSDVKSDGKPSIVDDKMERGMIYNGAYIDLFFFMMFLMTLLSLTPRHFLH</sequence>
<keyword evidence="2" id="KW-0472">Membrane</keyword>
<evidence type="ECO:0000256" key="2">
    <source>
        <dbReference type="SAM" id="Phobius"/>
    </source>
</evidence>